<dbReference type="GO" id="GO:0008800">
    <property type="term" value="F:beta-lactamase activity"/>
    <property type="evidence" value="ECO:0007669"/>
    <property type="project" value="UniProtKB-EC"/>
</dbReference>
<evidence type="ECO:0000256" key="20">
    <source>
        <dbReference type="ARBA" id="ARBA00042738"/>
    </source>
</evidence>
<evidence type="ECO:0000256" key="9">
    <source>
        <dbReference type="ARBA" id="ARBA00022763"/>
    </source>
</evidence>
<comment type="similarity">
    <text evidence="4">Belongs to the DNA repair metallo-beta-lactamase (DRMBL) family.</text>
</comment>
<dbReference type="Pfam" id="PF07522">
    <property type="entry name" value="DRMBL"/>
    <property type="match status" value="1"/>
</dbReference>
<dbReference type="GO" id="GO:0036297">
    <property type="term" value="P:interstrand cross-link repair"/>
    <property type="evidence" value="ECO:0007669"/>
    <property type="project" value="TreeGrafter"/>
</dbReference>
<keyword evidence="8" id="KW-0255">Endonuclease</keyword>
<dbReference type="GO" id="GO:0006310">
    <property type="term" value="P:DNA recombination"/>
    <property type="evidence" value="ECO:0007669"/>
    <property type="project" value="UniProtKB-KW"/>
</dbReference>
<name>A0A9Q0CRV7_9POAL</name>
<dbReference type="InterPro" id="IPR011084">
    <property type="entry name" value="DRMBL"/>
</dbReference>
<keyword evidence="6" id="KW-0158">Chromosome</keyword>
<dbReference type="GO" id="GO:0005634">
    <property type="term" value="C:nucleus"/>
    <property type="evidence" value="ECO:0007669"/>
    <property type="project" value="UniProtKB-SubCell"/>
</dbReference>
<dbReference type="GO" id="GO:0004519">
    <property type="term" value="F:endonuclease activity"/>
    <property type="evidence" value="ECO:0007669"/>
    <property type="project" value="UniProtKB-KW"/>
</dbReference>
<evidence type="ECO:0000256" key="1">
    <source>
        <dbReference type="ARBA" id="ARBA00001526"/>
    </source>
</evidence>
<feature type="domain" description="Metallo-beta-lactamase" evidence="21">
    <location>
        <begin position="2"/>
        <end position="185"/>
    </location>
</feature>
<evidence type="ECO:0000256" key="3">
    <source>
        <dbReference type="ARBA" id="ARBA00004574"/>
    </source>
</evidence>
<dbReference type="AlphaFoldDB" id="A0A9Q0CRV7"/>
<evidence type="ECO:0000256" key="6">
    <source>
        <dbReference type="ARBA" id="ARBA00022454"/>
    </source>
</evidence>
<dbReference type="PANTHER" id="PTHR23240">
    <property type="entry name" value="DNA CROSS-LINK REPAIR PROTEIN PSO2/SNM1-RELATED"/>
    <property type="match status" value="1"/>
</dbReference>
<evidence type="ECO:0000313" key="22">
    <source>
        <dbReference type="EMBL" id="KAJ1698419.1"/>
    </source>
</evidence>
<dbReference type="Gene3D" id="3.40.50.12650">
    <property type="match status" value="1"/>
</dbReference>
<keyword evidence="11" id="KW-0269">Exonuclease</keyword>
<dbReference type="EMBL" id="JAMQYH010000002">
    <property type="protein sequence ID" value="KAJ1698419.1"/>
    <property type="molecule type" value="Genomic_DNA"/>
</dbReference>
<evidence type="ECO:0000256" key="2">
    <source>
        <dbReference type="ARBA" id="ARBA00004123"/>
    </source>
</evidence>
<evidence type="ECO:0000256" key="5">
    <source>
        <dbReference type="ARBA" id="ARBA00012865"/>
    </source>
</evidence>
<dbReference type="GO" id="GO:0000781">
    <property type="term" value="C:chromosome, telomeric region"/>
    <property type="evidence" value="ECO:0007669"/>
    <property type="project" value="UniProtKB-SubCell"/>
</dbReference>
<dbReference type="GO" id="GO:0035312">
    <property type="term" value="F:5'-3' DNA exonuclease activity"/>
    <property type="evidence" value="ECO:0007669"/>
    <property type="project" value="TreeGrafter"/>
</dbReference>
<evidence type="ECO:0000256" key="4">
    <source>
        <dbReference type="ARBA" id="ARBA00010304"/>
    </source>
</evidence>
<keyword evidence="15" id="KW-0539">Nucleus</keyword>
<evidence type="ECO:0000256" key="14">
    <source>
        <dbReference type="ARBA" id="ARBA00023204"/>
    </source>
</evidence>
<dbReference type="InterPro" id="IPR001279">
    <property type="entry name" value="Metallo-B-lactamas"/>
</dbReference>
<proteinExistence type="inferred from homology"/>
<dbReference type="EC" id="3.5.2.6" evidence="5"/>
<evidence type="ECO:0000256" key="16">
    <source>
        <dbReference type="ARBA" id="ARBA00039555"/>
    </source>
</evidence>
<dbReference type="InterPro" id="IPR036866">
    <property type="entry name" value="RibonucZ/Hydroxyglut_hydro"/>
</dbReference>
<keyword evidence="7" id="KW-0540">Nuclease</keyword>
<protein>
    <recommendedName>
        <fullName evidence="16">5' exonuclease Apollo</fullName>
        <ecNumber evidence="5">3.5.2.6</ecNumber>
    </recommendedName>
    <alternativeName>
        <fullName evidence="18">DNA cross-link repair 1B protein</fullName>
    </alternativeName>
    <alternativeName>
        <fullName evidence="19">DNA cross-link repair 1C protein</fullName>
    </alternativeName>
    <alternativeName>
        <fullName evidence="17">Protein artemis</fullName>
    </alternativeName>
    <alternativeName>
        <fullName evidence="20">SNM1 homolog B</fullName>
    </alternativeName>
</protein>
<sequence>MPRFSSPVGNGLIAVDRWTEPSQAYFLTHLHSDHTQGLSVHWSRGPLFCSPITARLLLCKFKGFDASLIRDLEAGSTHTLSLISPLNGGEVKVRVTPIDANHCPGSVMYLFQGELGCVLYTGDFRWELTSERANMSKSTLLDALNGEKVDILYLDNTYCNPCFSFPSRRDAAQQVVDIIEKHPDHEVVIGIDTLGKEHLLLHISESLKTKIWVWPERLEIMDLLGLDELFTTDTSQTRIRAVPRYSLKQNNLESLNTIFPTIAIMPTGLPWSQNSPEKGAYTVQYTAHSSFLELEEFMKVIRPSIIVGIVSSSYCLIDPKHHFGEMCGINNCLTKGHNVYFKVMKGSHGFKVRKKKGKTKVLASVRRSGVNIVRKERRGVKIEDCESDFEVPIGSDCSS</sequence>
<evidence type="ECO:0000256" key="7">
    <source>
        <dbReference type="ARBA" id="ARBA00022722"/>
    </source>
</evidence>
<organism evidence="22 23">
    <name type="scientific">Rhynchospora breviuscula</name>
    <dbReference type="NCBI Taxonomy" id="2022672"/>
    <lineage>
        <taxon>Eukaryota</taxon>
        <taxon>Viridiplantae</taxon>
        <taxon>Streptophyta</taxon>
        <taxon>Embryophyta</taxon>
        <taxon>Tracheophyta</taxon>
        <taxon>Spermatophyta</taxon>
        <taxon>Magnoliopsida</taxon>
        <taxon>Liliopsida</taxon>
        <taxon>Poales</taxon>
        <taxon>Cyperaceae</taxon>
        <taxon>Cyperoideae</taxon>
        <taxon>Rhynchosporeae</taxon>
        <taxon>Rhynchospora</taxon>
    </lineage>
</organism>
<keyword evidence="13" id="KW-0233">DNA recombination</keyword>
<evidence type="ECO:0000256" key="12">
    <source>
        <dbReference type="ARBA" id="ARBA00022895"/>
    </source>
</evidence>
<evidence type="ECO:0000256" key="13">
    <source>
        <dbReference type="ARBA" id="ARBA00023172"/>
    </source>
</evidence>
<dbReference type="FunFam" id="3.60.15.10:FF:000061">
    <property type="entry name" value="Interstrand crosslink repair protein"/>
    <property type="match status" value="1"/>
</dbReference>
<evidence type="ECO:0000256" key="19">
    <source>
        <dbReference type="ARBA" id="ARBA00042677"/>
    </source>
</evidence>
<accession>A0A9Q0CRV7</accession>
<dbReference type="OrthoDB" id="262529at2759"/>
<dbReference type="SMART" id="SM00849">
    <property type="entry name" value="Lactamase_B"/>
    <property type="match status" value="1"/>
</dbReference>
<dbReference type="Gene3D" id="3.60.15.10">
    <property type="entry name" value="Ribonuclease Z/Hydroxyacylglutathione hydrolase-like"/>
    <property type="match status" value="1"/>
</dbReference>
<keyword evidence="12" id="KW-0779">Telomere</keyword>
<evidence type="ECO:0000256" key="8">
    <source>
        <dbReference type="ARBA" id="ARBA00022759"/>
    </source>
</evidence>
<evidence type="ECO:0000256" key="18">
    <source>
        <dbReference type="ARBA" id="ARBA00041693"/>
    </source>
</evidence>
<evidence type="ECO:0000256" key="11">
    <source>
        <dbReference type="ARBA" id="ARBA00022839"/>
    </source>
</evidence>
<dbReference type="PANTHER" id="PTHR23240:SF8">
    <property type="entry name" value="PROTEIN ARTEMIS"/>
    <property type="match status" value="1"/>
</dbReference>
<keyword evidence="9" id="KW-0227">DNA damage</keyword>
<keyword evidence="10" id="KW-0378">Hydrolase</keyword>
<evidence type="ECO:0000259" key="21">
    <source>
        <dbReference type="SMART" id="SM00849"/>
    </source>
</evidence>
<dbReference type="GO" id="GO:0003684">
    <property type="term" value="F:damaged DNA binding"/>
    <property type="evidence" value="ECO:0007669"/>
    <property type="project" value="TreeGrafter"/>
</dbReference>
<comment type="catalytic activity">
    <reaction evidence="1">
        <text>a beta-lactam + H2O = a substituted beta-amino acid</text>
        <dbReference type="Rhea" id="RHEA:20401"/>
        <dbReference type="ChEBI" id="CHEBI:15377"/>
        <dbReference type="ChEBI" id="CHEBI:35627"/>
        <dbReference type="ChEBI" id="CHEBI:140347"/>
        <dbReference type="EC" id="3.5.2.6"/>
    </reaction>
</comment>
<dbReference type="GO" id="GO:0006303">
    <property type="term" value="P:double-strand break repair via nonhomologous end joining"/>
    <property type="evidence" value="ECO:0007669"/>
    <property type="project" value="TreeGrafter"/>
</dbReference>
<comment type="caution">
    <text evidence="22">The sequence shown here is derived from an EMBL/GenBank/DDBJ whole genome shotgun (WGS) entry which is preliminary data.</text>
</comment>
<gene>
    <name evidence="22" type="ORF">LUZ63_006931</name>
</gene>
<evidence type="ECO:0000256" key="10">
    <source>
        <dbReference type="ARBA" id="ARBA00022801"/>
    </source>
</evidence>
<dbReference type="SUPFAM" id="SSF56281">
    <property type="entry name" value="Metallo-hydrolase/oxidoreductase"/>
    <property type="match status" value="1"/>
</dbReference>
<keyword evidence="14" id="KW-0234">DNA repair</keyword>
<keyword evidence="23" id="KW-1185">Reference proteome</keyword>
<evidence type="ECO:0000313" key="23">
    <source>
        <dbReference type="Proteomes" id="UP001151287"/>
    </source>
</evidence>
<evidence type="ECO:0000256" key="15">
    <source>
        <dbReference type="ARBA" id="ARBA00023242"/>
    </source>
</evidence>
<evidence type="ECO:0000256" key="17">
    <source>
        <dbReference type="ARBA" id="ARBA00039759"/>
    </source>
</evidence>
<dbReference type="FunFam" id="3.40.50.12650:FF:000003">
    <property type="entry name" value="DNA cross-link repair 1B"/>
    <property type="match status" value="1"/>
</dbReference>
<dbReference type="Proteomes" id="UP001151287">
    <property type="component" value="Unassembled WGS sequence"/>
</dbReference>
<reference evidence="22" key="1">
    <citation type="journal article" date="2022" name="Cell">
        <title>Repeat-based holocentromeres influence genome architecture and karyotype evolution.</title>
        <authorList>
            <person name="Hofstatter P.G."/>
            <person name="Thangavel G."/>
            <person name="Lux T."/>
            <person name="Neumann P."/>
            <person name="Vondrak T."/>
            <person name="Novak P."/>
            <person name="Zhang M."/>
            <person name="Costa L."/>
            <person name="Castellani M."/>
            <person name="Scott A."/>
            <person name="Toegelov H."/>
            <person name="Fuchs J."/>
            <person name="Mata-Sucre Y."/>
            <person name="Dias Y."/>
            <person name="Vanzela A.L.L."/>
            <person name="Huettel B."/>
            <person name="Almeida C.C.S."/>
            <person name="Simkova H."/>
            <person name="Souza G."/>
            <person name="Pedrosa-Harand A."/>
            <person name="Macas J."/>
            <person name="Mayer K.F.X."/>
            <person name="Houben A."/>
            <person name="Marques A."/>
        </authorList>
    </citation>
    <scope>NUCLEOTIDE SEQUENCE</scope>
    <source>
        <strain evidence="22">RhyBre1mFocal</strain>
    </source>
</reference>
<comment type="subcellular location">
    <subcellularLocation>
        <location evidence="3">Chromosome</location>
        <location evidence="3">Telomere</location>
    </subcellularLocation>
    <subcellularLocation>
        <location evidence="2">Nucleus</location>
    </subcellularLocation>
</comment>